<protein>
    <submittedName>
        <fullName evidence="1">Uncharacterized protein</fullName>
    </submittedName>
</protein>
<evidence type="ECO:0000313" key="2">
    <source>
        <dbReference type="Proteomes" id="UP000030151"/>
    </source>
</evidence>
<comment type="caution">
    <text evidence="1">The sequence shown here is derived from an EMBL/GenBank/DDBJ whole genome shotgun (WGS) entry which is preliminary data.</text>
</comment>
<dbReference type="Proteomes" id="UP000030151">
    <property type="component" value="Unassembled WGS sequence"/>
</dbReference>
<evidence type="ECO:0000313" key="1">
    <source>
        <dbReference type="EMBL" id="EXV03635.1"/>
    </source>
</evidence>
<name>A0A0A1V1B9_9HYPO</name>
<reference evidence="1 2" key="1">
    <citation type="submission" date="2014-02" db="EMBL/GenBank/DDBJ databases">
        <title>The genome sequence of the entomopathogenic fungus Metarhizium robertsii ARSEF 2575.</title>
        <authorList>
            <person name="Giuliano Garisto Donzelli B."/>
            <person name="Roe B.A."/>
            <person name="Macmil S.L."/>
            <person name="Krasnoff S.B."/>
            <person name="Gibson D.M."/>
        </authorList>
    </citation>
    <scope>NUCLEOTIDE SEQUENCE [LARGE SCALE GENOMIC DNA]</scope>
    <source>
        <strain evidence="1 2">ARSEF 2575</strain>
    </source>
</reference>
<organism evidence="1 2">
    <name type="scientific">Metarhizium robertsii</name>
    <dbReference type="NCBI Taxonomy" id="568076"/>
    <lineage>
        <taxon>Eukaryota</taxon>
        <taxon>Fungi</taxon>
        <taxon>Dikarya</taxon>
        <taxon>Ascomycota</taxon>
        <taxon>Pezizomycotina</taxon>
        <taxon>Sordariomycetes</taxon>
        <taxon>Hypocreomycetidae</taxon>
        <taxon>Hypocreales</taxon>
        <taxon>Clavicipitaceae</taxon>
        <taxon>Metarhizium</taxon>
    </lineage>
</organism>
<dbReference type="EMBL" id="JELW01000003">
    <property type="protein sequence ID" value="EXV03635.1"/>
    <property type="molecule type" value="Genomic_DNA"/>
</dbReference>
<dbReference type="AlphaFoldDB" id="A0A0A1V1B9"/>
<accession>A0A0A1V1B9</accession>
<sequence length="81" mass="9352">MSRRVQMSIVCEEQISTSETDSPPRGKFRALWLTSVKPGPDRGLWLACPTTAPMTESGDSRKIRRLIGRIMYEYDYWQNAQ</sequence>
<dbReference type="HOGENOM" id="CLU_2574382_0_0_1"/>
<gene>
    <name evidence="1" type="ORF">X797_003435</name>
</gene>
<proteinExistence type="predicted"/>